<protein>
    <submittedName>
        <fullName evidence="2">Acetyltransferase (GNAT) domain-containing protein</fullName>
    </submittedName>
</protein>
<dbReference type="PANTHER" id="PTHR43792">
    <property type="entry name" value="GNAT FAMILY, PUTATIVE (AFU_ORTHOLOGUE AFUA_3G00765)-RELATED-RELATED"/>
    <property type="match status" value="1"/>
</dbReference>
<evidence type="ECO:0000313" key="3">
    <source>
        <dbReference type="Proteomes" id="UP000182737"/>
    </source>
</evidence>
<dbReference type="GO" id="GO:0016747">
    <property type="term" value="F:acyltransferase activity, transferring groups other than amino-acyl groups"/>
    <property type="evidence" value="ECO:0007669"/>
    <property type="project" value="InterPro"/>
</dbReference>
<reference evidence="3" key="1">
    <citation type="submission" date="2016-10" db="EMBL/GenBank/DDBJ databases">
        <authorList>
            <person name="Varghese N."/>
            <person name="Submissions S."/>
        </authorList>
    </citation>
    <scope>NUCLEOTIDE SEQUENCE [LARGE SCALE GENOMIC DNA]</scope>
    <source>
        <strain evidence="3">XBD1002</strain>
    </source>
</reference>
<dbReference type="InterPro" id="IPR016181">
    <property type="entry name" value="Acyl_CoA_acyltransferase"/>
</dbReference>
<organism evidence="2 3">
    <name type="scientific">Treponema bryantii</name>
    <dbReference type="NCBI Taxonomy" id="163"/>
    <lineage>
        <taxon>Bacteria</taxon>
        <taxon>Pseudomonadati</taxon>
        <taxon>Spirochaetota</taxon>
        <taxon>Spirochaetia</taxon>
        <taxon>Spirochaetales</taxon>
        <taxon>Treponemataceae</taxon>
        <taxon>Treponema</taxon>
    </lineage>
</organism>
<evidence type="ECO:0000259" key="1">
    <source>
        <dbReference type="PROSITE" id="PS51186"/>
    </source>
</evidence>
<dbReference type="OrthoDB" id="9798081at2"/>
<dbReference type="SUPFAM" id="SSF55729">
    <property type="entry name" value="Acyl-CoA N-acyltransferases (Nat)"/>
    <property type="match status" value="1"/>
</dbReference>
<keyword evidence="2" id="KW-0808">Transferase</keyword>
<gene>
    <name evidence="2" type="ORF">SAMN04487775_102368</name>
</gene>
<dbReference type="Proteomes" id="UP000182737">
    <property type="component" value="Unassembled WGS sequence"/>
</dbReference>
<proteinExistence type="predicted"/>
<sequence length="160" mass="18393">MIESKRVKIYPANKEQMENQIASENDPELKKAYKEMLQGCIDHPDLWDWYAMWIIENENGNNIGNLCYKGLEADKNPEIGYGIFDEFQGRGYATEAASLAIKWAFNHPEVKAVEAETDFTNTASQKVLEKCGFKATGTMGEEGPRYILYREKLNKNERQK</sequence>
<dbReference type="Pfam" id="PF13302">
    <property type="entry name" value="Acetyltransf_3"/>
    <property type="match status" value="1"/>
</dbReference>
<dbReference type="InterPro" id="IPR051531">
    <property type="entry name" value="N-acetyltransferase"/>
</dbReference>
<evidence type="ECO:0000313" key="2">
    <source>
        <dbReference type="EMBL" id="SFI55779.1"/>
    </source>
</evidence>
<dbReference type="InterPro" id="IPR000182">
    <property type="entry name" value="GNAT_dom"/>
</dbReference>
<dbReference type="RefSeq" id="WP_074930762.1">
    <property type="nucleotide sequence ID" value="NZ_FORI01000002.1"/>
</dbReference>
<dbReference type="AlphaFoldDB" id="A0A1I3J6G9"/>
<dbReference type="PANTHER" id="PTHR43792:SF13">
    <property type="entry name" value="ACETYLTRANSFERASE"/>
    <property type="match status" value="1"/>
</dbReference>
<dbReference type="PROSITE" id="PS51186">
    <property type="entry name" value="GNAT"/>
    <property type="match status" value="1"/>
</dbReference>
<feature type="domain" description="N-acetyltransferase" evidence="1">
    <location>
        <begin position="7"/>
        <end position="156"/>
    </location>
</feature>
<name>A0A1I3J6G9_9SPIR</name>
<accession>A0A1I3J6G9</accession>
<dbReference type="EMBL" id="FORI01000002">
    <property type="protein sequence ID" value="SFI55779.1"/>
    <property type="molecule type" value="Genomic_DNA"/>
</dbReference>
<dbReference type="Gene3D" id="3.40.630.30">
    <property type="match status" value="1"/>
</dbReference>
<keyword evidence="3" id="KW-1185">Reference proteome</keyword>